<reference evidence="9 10" key="1">
    <citation type="journal article" date="2018" name="Genome Biol. Evol.">
        <title>Multiple Roots of Fruiting Body Formation in Amoebozoa.</title>
        <authorList>
            <person name="Hillmann F."/>
            <person name="Forbes G."/>
            <person name="Novohradska S."/>
            <person name="Ferling I."/>
            <person name="Riege K."/>
            <person name="Groth M."/>
            <person name="Westermann M."/>
            <person name="Marz M."/>
            <person name="Spaller T."/>
            <person name="Winckler T."/>
            <person name="Schaap P."/>
            <person name="Glockner G."/>
        </authorList>
    </citation>
    <scope>NUCLEOTIDE SEQUENCE [LARGE SCALE GENOMIC DNA]</scope>
    <source>
        <strain evidence="9 10">Jena</strain>
    </source>
</reference>
<organism evidence="9 10">
    <name type="scientific">Planoprotostelium fungivorum</name>
    <dbReference type="NCBI Taxonomy" id="1890364"/>
    <lineage>
        <taxon>Eukaryota</taxon>
        <taxon>Amoebozoa</taxon>
        <taxon>Evosea</taxon>
        <taxon>Variosea</taxon>
        <taxon>Cavosteliida</taxon>
        <taxon>Cavosteliaceae</taxon>
        <taxon>Planoprotostelium</taxon>
    </lineage>
</organism>
<feature type="region of interest" description="Disordered" evidence="3">
    <location>
        <begin position="1"/>
        <end position="59"/>
    </location>
</feature>
<evidence type="ECO:0000259" key="7">
    <source>
        <dbReference type="Pfam" id="PF21143"/>
    </source>
</evidence>
<protein>
    <submittedName>
        <fullName evidence="9">Intron-binding protein aquarius-like</fullName>
    </submittedName>
</protein>
<dbReference type="CDD" id="cd18808">
    <property type="entry name" value="SF1_C_Upf1"/>
    <property type="match status" value="1"/>
</dbReference>
<keyword evidence="10" id="KW-1185">Reference proteome</keyword>
<dbReference type="InterPro" id="IPR032174">
    <property type="entry name" value="Aquarius_N"/>
</dbReference>
<dbReference type="Pfam" id="PF16399">
    <property type="entry name" value="Aquarius_N_1st"/>
    <property type="match status" value="1"/>
</dbReference>
<feature type="domain" description="RNA helicase aquarius N-terminal" evidence="6">
    <location>
        <begin position="73"/>
        <end position="465"/>
    </location>
</feature>
<dbReference type="GO" id="GO:0000398">
    <property type="term" value="P:mRNA splicing, via spliceosome"/>
    <property type="evidence" value="ECO:0007669"/>
    <property type="project" value="InterPro"/>
</dbReference>
<comment type="similarity">
    <text evidence="1">Belongs to the CWF11 family.</text>
</comment>
<evidence type="ECO:0000313" key="9">
    <source>
        <dbReference type="EMBL" id="PRP87317.1"/>
    </source>
</evidence>
<gene>
    <name evidence="9" type="ORF">PROFUN_01579</name>
</gene>
<dbReference type="InterPro" id="IPR047187">
    <property type="entry name" value="SF1_C_Upf1"/>
</dbReference>
<feature type="domain" description="DNA2/NAM7 helicase helicase" evidence="4">
    <location>
        <begin position="866"/>
        <end position="1166"/>
    </location>
</feature>
<comment type="caution">
    <text evidence="9">The sequence shown here is derived from an EMBL/GenBank/DDBJ whole genome shotgun (WGS) entry which is preliminary data.</text>
</comment>
<accession>A0A2P6NTK9</accession>
<dbReference type="Pfam" id="PF13087">
    <property type="entry name" value="AAA_12"/>
    <property type="match status" value="1"/>
</dbReference>
<dbReference type="PIRSF" id="PIRSF038901">
    <property type="entry name" value="AQR_cwf11"/>
    <property type="match status" value="1"/>
</dbReference>
<dbReference type="GO" id="GO:0071013">
    <property type="term" value="C:catalytic step 2 spliceosome"/>
    <property type="evidence" value="ECO:0007669"/>
    <property type="project" value="TreeGrafter"/>
</dbReference>
<keyword evidence="1" id="KW-0539">Nucleus</keyword>
<keyword evidence="2" id="KW-0175">Coiled coil</keyword>
<evidence type="ECO:0000313" key="10">
    <source>
        <dbReference type="Proteomes" id="UP000241769"/>
    </source>
</evidence>
<dbReference type="CDD" id="cd17935">
    <property type="entry name" value="EEXXQc_AQR"/>
    <property type="match status" value="1"/>
</dbReference>
<dbReference type="InterPro" id="IPR045055">
    <property type="entry name" value="DNA2/NAM7-like"/>
</dbReference>
<evidence type="ECO:0000259" key="6">
    <source>
        <dbReference type="Pfam" id="PF16399"/>
    </source>
</evidence>
<feature type="domain" description="DNA2/NAM7 helicase-like C-terminal" evidence="5">
    <location>
        <begin position="1176"/>
        <end position="1368"/>
    </location>
</feature>
<dbReference type="InterPro" id="IPR041677">
    <property type="entry name" value="DNA2/NAM7_AAA_11"/>
</dbReference>
<dbReference type="PANTHER" id="PTHR10887">
    <property type="entry name" value="DNA2/NAM7 HELICASE FAMILY"/>
    <property type="match status" value="1"/>
</dbReference>
<keyword evidence="1" id="KW-0508">mRNA splicing</keyword>
<comment type="subcellular location">
    <subcellularLocation>
        <location evidence="1">Nucleus</location>
    </subcellularLocation>
</comment>
<dbReference type="Gene3D" id="3.40.50.300">
    <property type="entry name" value="P-loop containing nucleotide triphosphate hydrolases"/>
    <property type="match status" value="2"/>
</dbReference>
<dbReference type="EMBL" id="MDYQ01000021">
    <property type="protein sequence ID" value="PRP87317.1"/>
    <property type="molecule type" value="Genomic_DNA"/>
</dbReference>
<dbReference type="InterPro" id="IPR027417">
    <property type="entry name" value="P-loop_NTPase"/>
</dbReference>
<feature type="compositionally biased region" description="Basic and acidic residues" evidence="3">
    <location>
        <begin position="1"/>
        <end position="18"/>
    </location>
</feature>
<dbReference type="Pfam" id="PF13086">
    <property type="entry name" value="AAA_11"/>
    <property type="match status" value="1"/>
</dbReference>
<dbReference type="Proteomes" id="UP000241769">
    <property type="component" value="Unassembled WGS sequence"/>
</dbReference>
<evidence type="ECO:0000259" key="5">
    <source>
        <dbReference type="Pfam" id="PF13087"/>
    </source>
</evidence>
<feature type="coiled-coil region" evidence="2">
    <location>
        <begin position="1427"/>
        <end position="1487"/>
    </location>
</feature>
<dbReference type="OrthoDB" id="1879at2759"/>
<dbReference type="GO" id="GO:0003729">
    <property type="term" value="F:mRNA binding"/>
    <property type="evidence" value="ECO:0007669"/>
    <property type="project" value="TreeGrafter"/>
</dbReference>
<dbReference type="InterPro" id="IPR048967">
    <property type="entry name" value="Aquarius_insert"/>
</dbReference>
<dbReference type="STRING" id="1890364.A0A2P6NTK9"/>
<dbReference type="FunCoup" id="A0A2P6NTK9">
    <property type="interactions" value="619"/>
</dbReference>
<dbReference type="Pfam" id="PF21144">
    <property type="entry name" value="Aquarius_N_3rd"/>
    <property type="match status" value="1"/>
</dbReference>
<dbReference type="InterPro" id="IPR041679">
    <property type="entry name" value="DNA2/NAM7-like_C"/>
</dbReference>
<evidence type="ECO:0000256" key="1">
    <source>
        <dbReference type="PIRNR" id="PIRNR038901"/>
    </source>
</evidence>
<dbReference type="Pfam" id="PF21143">
    <property type="entry name" value="Aquarius_N_2nd"/>
    <property type="match status" value="1"/>
</dbReference>
<sequence>MSGRPEDTITDSSKAKSSKEKKRKSSGKTPEGKRTKQQGNGARRGPRSNENKAPKKKGRIIAPTVSDILSDELTKLGLEYWTPIAGNTEKKPFNPQLIEDIYFRDLRKGDIQRIMLLEVGRYLENYLWKNWDEEKSSMAHTMSIVMMVNEKFRENVHAWDCFHTREAVFPAFFSKALKLKDDYDLTYEESSQFLVFLINCFQSLEDAMVREQVEKLVSIKLWHSVNPLVIERETSGNKKLARFWKKELKSAEGEDEDSLERTFMPNLLEEFFQVLDGLQGECESASRVGLSHKAALPRDQIHFCERIVELMVDLLSQLPTRRFFRPLFEDVRFVTRCKMSRLANSSEGILFGQFLDFLRFYENFEVDDFTGHPLTEEDVAVAQCARIRNLQRVIYKHFPDKKDLAFSPISTFQSPETFRKHLKGFTPEELNQLCELIGLQPPAGVSEELSEEFLTNSLVSLYQRRMSQISAINEMAIYPNEGLLWNDNVIPSDDYNGDQPLALPKLNLQFLTFHDYLLRNYDLYRLESAYQIRMDIEDAVRRMDPRKEVVPSSNGRSESVKTVFGGWSRMALALQDFSITSVGDPKLGESRPSQVLAEAFLNYRPIRHPQRQEWEDLKVHDVVFLVTVRAPVFPGEPIDTSLPIRDQIGIQYVRGATVLQVYDEENNLIREMDRFAPRAGHTRKFRLQLDAAQYQQDLDNEEDVYGTFNLFVRRRPKENNFRAVLETIRDMMNTNNTTVPKWLNDIFLGYEDPKINSARNTGAELDFNDTFLDVRHLVDAFPEWRDGKEGKKFVFLDPEGHEVQTEEALGDPTATRIQSPFKLKFSTPPEGGKTSQVITVKSYVPPLPGPYPYNVPKKNVVPFTGSQIDAIERGMFEGLTLVVGPPGTGKTDVAVQLINNWYHSFPDQRILIVTHSNQALNQIFEKIMALDIDHRHLLRLGHGQDMLDTEADFSKYGRVNHMLARRLELLERVDKLARSLDVVDDVAHGCEMAEQFYRAHVVPKVNQYKKKVKEPEFAGKTTALSALFPFHKFFADAPRPFLEGKNFQEDKRVVEGCFLYIENTFTELRECRAFELLRSSGDRSNYLLTKQARIVAMTCTHAAVKRSELVSLGFKYDNLIMEEAAQILEIETFIPMLLQESRHGDDPRLKRVVLIGDHHQLPPVVKNVAFQKYSHLDQSLFTRFVRLGLPTVQLDAQGRARPSLAELYNWRYKTLVNLPNTISDPKFQLANAGLRYDYQLIDVGDYDGRGESTPNPHFFQNLGEAEYVVAVYMYLRLLGYPANSIAILTTYNGQKHLIRDVFRARTGWTKFYGQPQKITTVDRYQGQQADYILLSLVRTKAVGHLRDVRRLVVAMSRARLGLFVFGRRDLFENCYELTPTFSKFRTRPNQLVLVQNEEYPSTRGLEEMSEDKPVHEVKDVIEMGTIIASMQNNMQDKMKEEHAMEEDREEERRKEEKAFLDAQKQRAQEEMQAEAELAAKMRHLEDEGEECVSIDVDYVEPPTVLMLGQSDVKCVLLEGQNWRWKSIDVRMAPR</sequence>
<proteinExistence type="inferred from homology"/>
<dbReference type="InterPro" id="IPR048966">
    <property type="entry name" value="Aquarius_b-barrel"/>
</dbReference>
<evidence type="ECO:0000256" key="3">
    <source>
        <dbReference type="SAM" id="MobiDB-lite"/>
    </source>
</evidence>
<dbReference type="FunFam" id="3.40.50.300:FF:002863">
    <property type="entry name" value="Pre-mRNA-splicing factor cwf11"/>
    <property type="match status" value="1"/>
</dbReference>
<keyword evidence="1" id="KW-0507">mRNA processing</keyword>
<dbReference type="SUPFAM" id="SSF52540">
    <property type="entry name" value="P-loop containing nucleoside triphosphate hydrolases"/>
    <property type="match status" value="1"/>
</dbReference>
<feature type="domain" description="RNA helicase aquarius insertion" evidence="8">
    <location>
        <begin position="763"/>
        <end position="854"/>
    </location>
</feature>
<evidence type="ECO:0000256" key="2">
    <source>
        <dbReference type="SAM" id="Coils"/>
    </source>
</evidence>
<feature type="domain" description="RNA helicase aquarius beta-barrel" evidence="7">
    <location>
        <begin position="558"/>
        <end position="714"/>
    </location>
</feature>
<dbReference type="InParanoid" id="A0A2P6NTK9"/>
<evidence type="ECO:0000259" key="4">
    <source>
        <dbReference type="Pfam" id="PF13086"/>
    </source>
</evidence>
<evidence type="ECO:0000259" key="8">
    <source>
        <dbReference type="Pfam" id="PF21144"/>
    </source>
</evidence>
<name>A0A2P6NTK9_9EUKA</name>
<dbReference type="GO" id="GO:0004386">
    <property type="term" value="F:helicase activity"/>
    <property type="evidence" value="ECO:0007669"/>
    <property type="project" value="InterPro"/>
</dbReference>
<dbReference type="InterPro" id="IPR026300">
    <property type="entry name" value="CWF11_fam"/>
</dbReference>
<dbReference type="PANTHER" id="PTHR10887:SF5">
    <property type="entry name" value="RNA HELICASE AQUARIUS"/>
    <property type="match status" value="1"/>
</dbReference>